<dbReference type="RefSeq" id="WP_010684414.1">
    <property type="nucleotide sequence ID" value="NZ_CP043538.1"/>
</dbReference>
<sequence length="61" mass="6505">MISVSTDNYFTMLRAAQLQAVRDGIPGDSQQSVPVAIEERAPPPAPQTAIATIKQVVDVLV</sequence>
<accession>A0A6B9FUK8</accession>
<organism evidence="1 2">
    <name type="scientific">Methylobacterium mesophilicum SR1.6/6</name>
    <dbReference type="NCBI Taxonomy" id="908290"/>
    <lineage>
        <taxon>Bacteria</taxon>
        <taxon>Pseudomonadati</taxon>
        <taxon>Pseudomonadota</taxon>
        <taxon>Alphaproteobacteria</taxon>
        <taxon>Hyphomicrobiales</taxon>
        <taxon>Methylobacteriaceae</taxon>
        <taxon>Methylobacterium</taxon>
    </lineage>
</organism>
<gene>
    <name evidence="1" type="ORF">MMSR116_29430</name>
</gene>
<evidence type="ECO:0000313" key="2">
    <source>
        <dbReference type="Proteomes" id="UP000012488"/>
    </source>
</evidence>
<evidence type="ECO:0000313" key="1">
    <source>
        <dbReference type="EMBL" id="QGY05559.1"/>
    </source>
</evidence>
<protein>
    <submittedName>
        <fullName evidence="1">Uncharacterized protein</fullName>
    </submittedName>
</protein>
<reference evidence="1 2" key="1">
    <citation type="journal article" date="2012" name="Genet. Mol. Biol.">
        <title>Analysis of 16S rRNA and mxaF genes revealing insights into Methylobacterium niche-specific plant association.</title>
        <authorList>
            <person name="Dourado M.N."/>
            <person name="Andreote F.D."/>
            <person name="Dini-Andreote F."/>
            <person name="Conti R."/>
            <person name="Araujo J.M."/>
            <person name="Araujo W.L."/>
        </authorList>
    </citation>
    <scope>NUCLEOTIDE SEQUENCE [LARGE SCALE GENOMIC DNA]</scope>
    <source>
        <strain evidence="1 2">SR1.6/6</strain>
    </source>
</reference>
<dbReference type="AlphaFoldDB" id="A0A6B9FUK8"/>
<dbReference type="KEGG" id="mmes:MMSR116_29430"/>
<reference evidence="1 2" key="2">
    <citation type="journal article" date="2013" name="Genome Announc.">
        <title>Draft Genome Sequence of Methylobacterium mesophilicum Strain SR1.6/6, Isolated from Citrus sinensis.</title>
        <authorList>
            <person name="Marinho Almeida D."/>
            <person name="Dini-Andreote F."/>
            <person name="Camargo Neves A.A."/>
            <person name="Juca Ramos R.T."/>
            <person name="Andreote F.D."/>
            <person name="Carneiro A.R."/>
            <person name="Oliveira de Souza Lima A."/>
            <person name="Caracciolo Gomes de Sa P.H."/>
            <person name="Ribeiro Barbosa M.S."/>
            <person name="Araujo W.L."/>
            <person name="Silva A."/>
        </authorList>
    </citation>
    <scope>NUCLEOTIDE SEQUENCE [LARGE SCALE GENOMIC DNA]</scope>
    <source>
        <strain evidence="1 2">SR1.6/6</strain>
    </source>
</reference>
<name>A0A6B9FUK8_9HYPH</name>
<dbReference type="Proteomes" id="UP000012488">
    <property type="component" value="Chromosome"/>
</dbReference>
<proteinExistence type="predicted"/>
<dbReference type="EMBL" id="CP043538">
    <property type="protein sequence ID" value="QGY05559.1"/>
    <property type="molecule type" value="Genomic_DNA"/>
</dbReference>